<dbReference type="AlphaFoldDB" id="A0A9D4JU48"/>
<organism evidence="1 2">
    <name type="scientific">Dreissena polymorpha</name>
    <name type="common">Zebra mussel</name>
    <name type="synonym">Mytilus polymorpha</name>
    <dbReference type="NCBI Taxonomy" id="45954"/>
    <lineage>
        <taxon>Eukaryota</taxon>
        <taxon>Metazoa</taxon>
        <taxon>Spiralia</taxon>
        <taxon>Lophotrochozoa</taxon>
        <taxon>Mollusca</taxon>
        <taxon>Bivalvia</taxon>
        <taxon>Autobranchia</taxon>
        <taxon>Heteroconchia</taxon>
        <taxon>Euheterodonta</taxon>
        <taxon>Imparidentia</taxon>
        <taxon>Neoheterodontei</taxon>
        <taxon>Myida</taxon>
        <taxon>Dreissenoidea</taxon>
        <taxon>Dreissenidae</taxon>
        <taxon>Dreissena</taxon>
    </lineage>
</organism>
<comment type="caution">
    <text evidence="1">The sequence shown here is derived from an EMBL/GenBank/DDBJ whole genome shotgun (WGS) entry which is preliminary data.</text>
</comment>
<keyword evidence="2" id="KW-1185">Reference proteome</keyword>
<sequence>MPLQSPKRKEPKAILSENILEISKYLKHAETKAVAEEKEMSALLQATVHALEMHFDAF</sequence>
<protein>
    <submittedName>
        <fullName evidence="1">Uncharacterized protein</fullName>
    </submittedName>
</protein>
<name>A0A9D4JU48_DREPO</name>
<dbReference type="EMBL" id="JAIWYP010000005">
    <property type="protein sequence ID" value="KAH3823009.1"/>
    <property type="molecule type" value="Genomic_DNA"/>
</dbReference>
<evidence type="ECO:0000313" key="2">
    <source>
        <dbReference type="Proteomes" id="UP000828390"/>
    </source>
</evidence>
<accession>A0A9D4JU48</accession>
<gene>
    <name evidence="1" type="ORF">DPMN_124804</name>
</gene>
<reference evidence="1" key="2">
    <citation type="submission" date="2020-11" db="EMBL/GenBank/DDBJ databases">
        <authorList>
            <person name="McCartney M.A."/>
            <person name="Auch B."/>
            <person name="Kono T."/>
            <person name="Mallez S."/>
            <person name="Becker A."/>
            <person name="Gohl D.M."/>
            <person name="Silverstein K.A.T."/>
            <person name="Koren S."/>
            <person name="Bechman K.B."/>
            <person name="Herman A."/>
            <person name="Abrahante J.E."/>
            <person name="Garbe J."/>
        </authorList>
    </citation>
    <scope>NUCLEOTIDE SEQUENCE</scope>
    <source>
        <strain evidence="1">Duluth1</strain>
        <tissue evidence="1">Whole animal</tissue>
    </source>
</reference>
<proteinExistence type="predicted"/>
<dbReference type="Proteomes" id="UP000828390">
    <property type="component" value="Unassembled WGS sequence"/>
</dbReference>
<evidence type="ECO:0000313" key="1">
    <source>
        <dbReference type="EMBL" id="KAH3823009.1"/>
    </source>
</evidence>
<reference evidence="1" key="1">
    <citation type="journal article" date="2019" name="bioRxiv">
        <title>The Genome of the Zebra Mussel, Dreissena polymorpha: A Resource for Invasive Species Research.</title>
        <authorList>
            <person name="McCartney M.A."/>
            <person name="Auch B."/>
            <person name="Kono T."/>
            <person name="Mallez S."/>
            <person name="Zhang Y."/>
            <person name="Obille A."/>
            <person name="Becker A."/>
            <person name="Abrahante J.E."/>
            <person name="Garbe J."/>
            <person name="Badalamenti J.P."/>
            <person name="Herman A."/>
            <person name="Mangelson H."/>
            <person name="Liachko I."/>
            <person name="Sullivan S."/>
            <person name="Sone E.D."/>
            <person name="Koren S."/>
            <person name="Silverstein K.A.T."/>
            <person name="Beckman K.B."/>
            <person name="Gohl D.M."/>
        </authorList>
    </citation>
    <scope>NUCLEOTIDE SEQUENCE</scope>
    <source>
        <strain evidence="1">Duluth1</strain>
        <tissue evidence="1">Whole animal</tissue>
    </source>
</reference>